<dbReference type="PANTHER" id="PTHR11358">
    <property type="entry name" value="ARGINASE/AGMATINASE"/>
    <property type="match status" value="1"/>
</dbReference>
<comment type="similarity">
    <text evidence="5">Belongs to the arginase family.</text>
</comment>
<evidence type="ECO:0000256" key="4">
    <source>
        <dbReference type="ARBA" id="ARBA00023211"/>
    </source>
</evidence>
<evidence type="ECO:0000256" key="5">
    <source>
        <dbReference type="PROSITE-ProRule" id="PRU00742"/>
    </source>
</evidence>
<organism evidence="6 7">
    <name type="scientific">Pseudoalteromonas fenneropenaei</name>
    <dbReference type="NCBI Taxonomy" id="1737459"/>
    <lineage>
        <taxon>Bacteria</taxon>
        <taxon>Pseudomonadati</taxon>
        <taxon>Pseudomonadota</taxon>
        <taxon>Gammaproteobacteria</taxon>
        <taxon>Alteromonadales</taxon>
        <taxon>Pseudoalteromonadaceae</taxon>
        <taxon>Pseudoalteromonas</taxon>
    </lineage>
</organism>
<evidence type="ECO:0000313" key="6">
    <source>
        <dbReference type="EMBL" id="MFC3032896.1"/>
    </source>
</evidence>
<dbReference type="InterPro" id="IPR006035">
    <property type="entry name" value="Ureohydrolase"/>
</dbReference>
<keyword evidence="3" id="KW-0369">Histidine metabolism</keyword>
<evidence type="ECO:0000256" key="2">
    <source>
        <dbReference type="ARBA" id="ARBA00022801"/>
    </source>
</evidence>
<dbReference type="RefSeq" id="WP_377123845.1">
    <property type="nucleotide sequence ID" value="NZ_JBHRSD010000017.1"/>
</dbReference>
<proteinExistence type="inferred from homology"/>
<dbReference type="Proteomes" id="UP001595453">
    <property type="component" value="Unassembled WGS sequence"/>
</dbReference>
<dbReference type="PANTHER" id="PTHR11358:SF35">
    <property type="entry name" value="FORMIMIDOYLGLUTAMASE"/>
    <property type="match status" value="1"/>
</dbReference>
<gene>
    <name evidence="6" type="ORF">ACFOEE_10225</name>
</gene>
<dbReference type="GO" id="GO:0050415">
    <property type="term" value="F:formimidoylglutamase activity"/>
    <property type="evidence" value="ECO:0007669"/>
    <property type="project" value="UniProtKB-EC"/>
</dbReference>
<keyword evidence="2 6" id="KW-0378">Hydrolase</keyword>
<comment type="caution">
    <text evidence="6">The sequence shown here is derived from an EMBL/GenBank/DDBJ whole genome shotgun (WGS) entry which is preliminary data.</text>
</comment>
<evidence type="ECO:0000313" key="7">
    <source>
        <dbReference type="Proteomes" id="UP001595453"/>
    </source>
</evidence>
<keyword evidence="1" id="KW-0479">Metal-binding</keyword>
<accession>A0ABV7CK38</accession>
<protein>
    <submittedName>
        <fullName evidence="6">Formimidoylglutamase</fullName>
        <ecNumber evidence="6">3.5.3.8</ecNumber>
    </submittedName>
</protein>
<evidence type="ECO:0000256" key="1">
    <source>
        <dbReference type="ARBA" id="ARBA00022723"/>
    </source>
</evidence>
<dbReference type="EC" id="3.5.3.8" evidence="6"/>
<dbReference type="EMBL" id="JBHRSD010000017">
    <property type="protein sequence ID" value="MFC3032896.1"/>
    <property type="molecule type" value="Genomic_DNA"/>
</dbReference>
<dbReference type="PROSITE" id="PS51409">
    <property type="entry name" value="ARGINASE_2"/>
    <property type="match status" value="1"/>
</dbReference>
<dbReference type="Pfam" id="PF00491">
    <property type="entry name" value="Arginase"/>
    <property type="match status" value="1"/>
</dbReference>
<sequence length="355" mass="38775">MSSATSLICYREADVAHLTVERANEPRVWQHLAYLDSQSHFSDALKDAAQFGIRYVLVGIPEDIGPRANCGLGGATQGWQAFLKRFLNIASNQFLDASKILLLGEVDCRDLQQAADQLTNQGKDLQQLRELCELVDQRVAEVLSAIFSAGLEPLVIGGGHNNAYGILKGLHRAKQTQVNAINCDPHADFRSREGRHSGNSFSYAYHEGILSQYHVIGLHEQKNNQAIISGLCDAGATFNSYQELYVRRTTNLTQACERALQRFNSKLPLGIEVDVDCISGMPVSAFTNCGMSVSDVEHFVHLGASQKQAAYLHLCEAAPGNHANGLAQGMNEAGQVLSALVCSYLQARQARHLVP</sequence>
<name>A0ABV7CK38_9GAMM</name>
<keyword evidence="7" id="KW-1185">Reference proteome</keyword>
<reference evidence="7" key="1">
    <citation type="journal article" date="2019" name="Int. J. Syst. Evol. Microbiol.">
        <title>The Global Catalogue of Microorganisms (GCM) 10K type strain sequencing project: providing services to taxonomists for standard genome sequencing and annotation.</title>
        <authorList>
            <consortium name="The Broad Institute Genomics Platform"/>
            <consortium name="The Broad Institute Genome Sequencing Center for Infectious Disease"/>
            <person name="Wu L."/>
            <person name="Ma J."/>
        </authorList>
    </citation>
    <scope>NUCLEOTIDE SEQUENCE [LARGE SCALE GENOMIC DNA]</scope>
    <source>
        <strain evidence="7">KCTC 42730</strain>
    </source>
</reference>
<keyword evidence="4" id="KW-0464">Manganese</keyword>
<dbReference type="InterPro" id="IPR023696">
    <property type="entry name" value="Ureohydrolase_dom_sf"/>
</dbReference>
<dbReference type="Gene3D" id="3.40.800.10">
    <property type="entry name" value="Ureohydrolase domain"/>
    <property type="match status" value="1"/>
</dbReference>
<evidence type="ECO:0000256" key="3">
    <source>
        <dbReference type="ARBA" id="ARBA00022808"/>
    </source>
</evidence>
<dbReference type="SUPFAM" id="SSF52768">
    <property type="entry name" value="Arginase/deacetylase"/>
    <property type="match status" value="1"/>
</dbReference>
<dbReference type="CDD" id="cd09988">
    <property type="entry name" value="Formimidoylglutamase"/>
    <property type="match status" value="1"/>
</dbReference>